<evidence type="ECO:0000313" key="3">
    <source>
        <dbReference type="Proteomes" id="UP000028045"/>
    </source>
</evidence>
<feature type="compositionally biased region" description="Low complexity" evidence="1">
    <location>
        <begin position="63"/>
        <end position="74"/>
    </location>
</feature>
<feature type="region of interest" description="Disordered" evidence="1">
    <location>
        <begin position="1"/>
        <end position="99"/>
    </location>
</feature>
<dbReference type="Proteomes" id="UP000028045">
    <property type="component" value="Unassembled WGS sequence"/>
</dbReference>
<dbReference type="AlphaFoldDB" id="A0A084B5Q8"/>
<protein>
    <submittedName>
        <fullName evidence="2">Uncharacterized protein</fullName>
    </submittedName>
</protein>
<reference evidence="2 3" key="1">
    <citation type="journal article" date="2014" name="BMC Genomics">
        <title>Comparative genome sequencing reveals chemotype-specific gene clusters in the toxigenic black mold Stachybotrys.</title>
        <authorList>
            <person name="Semeiks J."/>
            <person name="Borek D."/>
            <person name="Otwinowski Z."/>
            <person name="Grishin N.V."/>
        </authorList>
    </citation>
    <scope>NUCLEOTIDE SEQUENCE [LARGE SCALE GENOMIC DNA]</scope>
    <source>
        <strain evidence="3">CBS 109288 / IBT 7711</strain>
    </source>
</reference>
<keyword evidence="3" id="KW-1185">Reference proteome</keyword>
<dbReference type="EMBL" id="KL647988">
    <property type="protein sequence ID" value="KEY72887.1"/>
    <property type="molecule type" value="Genomic_DNA"/>
</dbReference>
<evidence type="ECO:0000313" key="2">
    <source>
        <dbReference type="EMBL" id="KEY72887.1"/>
    </source>
</evidence>
<feature type="compositionally biased region" description="Polar residues" evidence="1">
    <location>
        <begin position="44"/>
        <end position="62"/>
    </location>
</feature>
<accession>A0A084B5Q8</accession>
<gene>
    <name evidence="2" type="ORF">S7711_11073</name>
</gene>
<name>A0A084B5Q8_STACB</name>
<sequence length="205" mass="22622">MSSHKSPSHRRLAPKQDYKPDWSQGAGGQASRSQTHTPSEKQRPTVNDTTNLDKSSNITFTAQSGPSQLGQSLSEPTYSQPSTPVPFPSSMLPPLGTPTPVDKINEQLAERAWVSVSKQALALQEHAKRLEELSAIKVCAEDLKHFKEMRDAIKDCQVGLRDTKDMRERLNALEFRLQGLEAAMMMSRNMGDMGTLGDLNMGNLS</sequence>
<dbReference type="HOGENOM" id="CLU_1338292_0_0_1"/>
<feature type="compositionally biased region" description="Basic residues" evidence="1">
    <location>
        <begin position="1"/>
        <end position="13"/>
    </location>
</feature>
<organism evidence="2 3">
    <name type="scientific">Stachybotrys chartarum (strain CBS 109288 / IBT 7711)</name>
    <name type="common">Toxic black mold</name>
    <name type="synonym">Stilbospora chartarum</name>
    <dbReference type="NCBI Taxonomy" id="1280523"/>
    <lineage>
        <taxon>Eukaryota</taxon>
        <taxon>Fungi</taxon>
        <taxon>Dikarya</taxon>
        <taxon>Ascomycota</taxon>
        <taxon>Pezizomycotina</taxon>
        <taxon>Sordariomycetes</taxon>
        <taxon>Hypocreomycetidae</taxon>
        <taxon>Hypocreales</taxon>
        <taxon>Stachybotryaceae</taxon>
        <taxon>Stachybotrys</taxon>
    </lineage>
</organism>
<proteinExistence type="predicted"/>
<evidence type="ECO:0000256" key="1">
    <source>
        <dbReference type="SAM" id="MobiDB-lite"/>
    </source>
</evidence>